<name>A0A9N9WS40_9DIPT</name>
<dbReference type="CDD" id="cd09917">
    <property type="entry name" value="F-box_SF"/>
    <property type="match status" value="1"/>
</dbReference>
<dbReference type="SUPFAM" id="SSF81383">
    <property type="entry name" value="F-box domain"/>
    <property type="match status" value="1"/>
</dbReference>
<gene>
    <name evidence="2" type="ORF">CHIRRI_LOCUS5941</name>
</gene>
<feature type="domain" description="F-box" evidence="1">
    <location>
        <begin position="1"/>
        <end position="44"/>
    </location>
</feature>
<dbReference type="InterPro" id="IPR036047">
    <property type="entry name" value="F-box-like_dom_sf"/>
</dbReference>
<sequence length="420" mass="49072">MLNLINEIMDIILDYLPVQDLLNASLVSKEWLDYIGKSAAFRKKVVINSNFYTDPVITDKRQYKSLNIRQHEITKTTTKLIKNHEWHTVYFNVQKVSSQKEFVGIIEKMQHVKNLKVMNVAITKLKDHKKLSLSSLENLVFSDVAVDTFETFLSHHQELKTLSLRFITADILNKRAVREYVIEFLILNSQVSQLELYADVVNELFKDEVTQIVPLKLRSITLNLCDVKDSMIKKNIEDFLKSQESSLEELKILFQQKFIGRRKYPQYQWFLEDEDSGEDEEMEDKCNDISILFNVWNNLSNLKKLTLRFFVNFVDNMEFLLTLKNLKPNNCIKILNIKHIGCTIPIRTVDRIIKLCPNLNSLYISNLNPSVINLCSHNLKLLRSINYSIEMDGAINVYDTAIKPVNDCNKFIKFHKEHMG</sequence>
<dbReference type="Proteomes" id="UP001153620">
    <property type="component" value="Chromosome 2"/>
</dbReference>
<protein>
    <recommendedName>
        <fullName evidence="1">F-box domain-containing protein</fullName>
    </recommendedName>
</protein>
<proteinExistence type="predicted"/>
<organism evidence="2 3">
    <name type="scientific">Chironomus riparius</name>
    <dbReference type="NCBI Taxonomy" id="315576"/>
    <lineage>
        <taxon>Eukaryota</taxon>
        <taxon>Metazoa</taxon>
        <taxon>Ecdysozoa</taxon>
        <taxon>Arthropoda</taxon>
        <taxon>Hexapoda</taxon>
        <taxon>Insecta</taxon>
        <taxon>Pterygota</taxon>
        <taxon>Neoptera</taxon>
        <taxon>Endopterygota</taxon>
        <taxon>Diptera</taxon>
        <taxon>Nematocera</taxon>
        <taxon>Chironomoidea</taxon>
        <taxon>Chironomidae</taxon>
        <taxon>Chironominae</taxon>
        <taxon>Chironomus</taxon>
    </lineage>
</organism>
<accession>A0A9N9WS40</accession>
<keyword evidence="3" id="KW-1185">Reference proteome</keyword>
<reference evidence="2" key="2">
    <citation type="submission" date="2022-10" db="EMBL/GenBank/DDBJ databases">
        <authorList>
            <consortium name="ENA_rothamsted_submissions"/>
            <consortium name="culmorum"/>
            <person name="King R."/>
        </authorList>
    </citation>
    <scope>NUCLEOTIDE SEQUENCE</scope>
</reference>
<dbReference type="OrthoDB" id="10554189at2759"/>
<dbReference type="Pfam" id="PF00646">
    <property type="entry name" value="F-box"/>
    <property type="match status" value="1"/>
</dbReference>
<dbReference type="SUPFAM" id="SSF52047">
    <property type="entry name" value="RNI-like"/>
    <property type="match status" value="1"/>
</dbReference>
<evidence type="ECO:0000259" key="1">
    <source>
        <dbReference type="PROSITE" id="PS50181"/>
    </source>
</evidence>
<dbReference type="SMART" id="SM00256">
    <property type="entry name" value="FBOX"/>
    <property type="match status" value="1"/>
</dbReference>
<dbReference type="InterPro" id="IPR001810">
    <property type="entry name" value="F-box_dom"/>
</dbReference>
<evidence type="ECO:0000313" key="2">
    <source>
        <dbReference type="EMBL" id="CAG9803039.1"/>
    </source>
</evidence>
<dbReference type="AlphaFoldDB" id="A0A9N9WS40"/>
<dbReference type="EMBL" id="OU895878">
    <property type="protein sequence ID" value="CAG9803039.1"/>
    <property type="molecule type" value="Genomic_DNA"/>
</dbReference>
<reference evidence="2" key="1">
    <citation type="submission" date="2022-01" db="EMBL/GenBank/DDBJ databases">
        <authorList>
            <person name="King R."/>
        </authorList>
    </citation>
    <scope>NUCLEOTIDE SEQUENCE</scope>
</reference>
<dbReference type="PROSITE" id="PS50181">
    <property type="entry name" value="FBOX"/>
    <property type="match status" value="1"/>
</dbReference>
<evidence type="ECO:0000313" key="3">
    <source>
        <dbReference type="Proteomes" id="UP001153620"/>
    </source>
</evidence>
<dbReference type="Gene3D" id="1.20.1280.50">
    <property type="match status" value="1"/>
</dbReference>